<keyword evidence="6" id="KW-1185">Reference proteome</keyword>
<evidence type="ECO:0000313" key="5">
    <source>
        <dbReference type="EMBL" id="KAG0008643.1"/>
    </source>
</evidence>
<reference evidence="5" key="1">
    <citation type="journal article" date="2020" name="Fungal Divers.">
        <title>Resolving the Mortierellaceae phylogeny through synthesis of multi-gene phylogenetics and phylogenomics.</title>
        <authorList>
            <person name="Vandepol N."/>
            <person name="Liber J."/>
            <person name="Desiro A."/>
            <person name="Na H."/>
            <person name="Kennedy M."/>
            <person name="Barry K."/>
            <person name="Grigoriev I.V."/>
            <person name="Miller A.N."/>
            <person name="O'Donnell K."/>
            <person name="Stajich J.E."/>
            <person name="Bonito G."/>
        </authorList>
    </citation>
    <scope>NUCLEOTIDE SEQUENCE</scope>
    <source>
        <strain evidence="5">NRRL 2769</strain>
    </source>
</reference>
<gene>
    <name evidence="5" type="primary">GRR1_1</name>
    <name evidence="5" type="ORF">BGZ80_003221</name>
</gene>
<dbReference type="InterPro" id="IPR036047">
    <property type="entry name" value="F-box-like_dom_sf"/>
</dbReference>
<feature type="compositionally biased region" description="Basic residues" evidence="2">
    <location>
        <begin position="669"/>
        <end position="678"/>
    </location>
</feature>
<dbReference type="EMBL" id="JAAAID010001840">
    <property type="protein sequence ID" value="KAG0008643.1"/>
    <property type="molecule type" value="Genomic_DNA"/>
</dbReference>
<evidence type="ECO:0000256" key="1">
    <source>
        <dbReference type="ARBA" id="ARBA00022786"/>
    </source>
</evidence>
<dbReference type="InterPro" id="IPR001810">
    <property type="entry name" value="F-box_dom"/>
</dbReference>
<evidence type="ECO:0000259" key="4">
    <source>
        <dbReference type="Pfam" id="PF25372"/>
    </source>
</evidence>
<dbReference type="SUPFAM" id="SSF81383">
    <property type="entry name" value="F-box domain"/>
    <property type="match status" value="1"/>
</dbReference>
<dbReference type="InterPro" id="IPR057207">
    <property type="entry name" value="FBXL15_LRR"/>
</dbReference>
<dbReference type="GO" id="GO:0005737">
    <property type="term" value="C:cytoplasm"/>
    <property type="evidence" value="ECO:0007669"/>
    <property type="project" value="TreeGrafter"/>
</dbReference>
<evidence type="ECO:0000259" key="3">
    <source>
        <dbReference type="Pfam" id="PF12937"/>
    </source>
</evidence>
<organism evidence="5 6">
    <name type="scientific">Entomortierella chlamydospora</name>
    <dbReference type="NCBI Taxonomy" id="101097"/>
    <lineage>
        <taxon>Eukaryota</taxon>
        <taxon>Fungi</taxon>
        <taxon>Fungi incertae sedis</taxon>
        <taxon>Mucoromycota</taxon>
        <taxon>Mortierellomycotina</taxon>
        <taxon>Mortierellomycetes</taxon>
        <taxon>Mortierellales</taxon>
        <taxon>Mortierellaceae</taxon>
        <taxon>Entomortierella</taxon>
    </lineage>
</organism>
<dbReference type="Gene3D" id="1.20.1280.50">
    <property type="match status" value="1"/>
</dbReference>
<feature type="region of interest" description="Disordered" evidence="2">
    <location>
        <begin position="643"/>
        <end position="678"/>
    </location>
</feature>
<dbReference type="AlphaFoldDB" id="A0A9P6SWT6"/>
<evidence type="ECO:0000313" key="6">
    <source>
        <dbReference type="Proteomes" id="UP000703661"/>
    </source>
</evidence>
<feature type="region of interest" description="Disordered" evidence="2">
    <location>
        <begin position="694"/>
        <end position="752"/>
    </location>
</feature>
<dbReference type="InterPro" id="IPR032675">
    <property type="entry name" value="LRR_dom_sf"/>
</dbReference>
<feature type="domain" description="F-box/LRR-repeat protein 15-like leucin rich repeat" evidence="4">
    <location>
        <begin position="188"/>
        <end position="409"/>
    </location>
</feature>
<comment type="caution">
    <text evidence="5">The sequence shown here is derived from an EMBL/GenBank/DDBJ whole genome shotgun (WGS) entry which is preliminary data.</text>
</comment>
<protein>
    <submittedName>
        <fullName evidence="5">SCF ubiquitin ligase complex subunit</fullName>
    </submittedName>
</protein>
<proteinExistence type="predicted"/>
<dbReference type="Pfam" id="PF12937">
    <property type="entry name" value="F-box-like"/>
    <property type="match status" value="1"/>
</dbReference>
<dbReference type="SMART" id="SM00367">
    <property type="entry name" value="LRR_CC"/>
    <property type="match status" value="12"/>
</dbReference>
<feature type="domain" description="F-box" evidence="3">
    <location>
        <begin position="55"/>
        <end position="98"/>
    </location>
</feature>
<dbReference type="InterPro" id="IPR050648">
    <property type="entry name" value="F-box_LRR-repeat"/>
</dbReference>
<dbReference type="Pfam" id="PF25372">
    <property type="entry name" value="DUF7885"/>
    <property type="match status" value="1"/>
</dbReference>
<dbReference type="PANTHER" id="PTHR13382">
    <property type="entry name" value="MITOCHONDRIAL ATP SYNTHASE COUPLING FACTOR B"/>
    <property type="match status" value="1"/>
</dbReference>
<dbReference type="Gene3D" id="3.80.10.10">
    <property type="entry name" value="Ribonuclease Inhibitor"/>
    <property type="match status" value="3"/>
</dbReference>
<dbReference type="Proteomes" id="UP000703661">
    <property type="component" value="Unassembled WGS sequence"/>
</dbReference>
<dbReference type="InterPro" id="IPR006553">
    <property type="entry name" value="Leu-rich_rpt_Cys-con_subtyp"/>
</dbReference>
<evidence type="ECO:0000256" key="2">
    <source>
        <dbReference type="SAM" id="MobiDB-lite"/>
    </source>
</evidence>
<keyword evidence="1" id="KW-0833">Ubl conjugation pathway</keyword>
<dbReference type="GO" id="GO:0016874">
    <property type="term" value="F:ligase activity"/>
    <property type="evidence" value="ECO:0007669"/>
    <property type="project" value="UniProtKB-KW"/>
</dbReference>
<dbReference type="SUPFAM" id="SSF52047">
    <property type="entry name" value="RNI-like"/>
    <property type="match status" value="1"/>
</dbReference>
<dbReference type="OrthoDB" id="10257471at2759"/>
<keyword evidence="5" id="KW-0436">Ligase</keyword>
<name>A0A9P6SWT6_9FUNG</name>
<sequence length="752" mass="81801">MMDLDTCSTNNDSNEPHLPISTSIASTTITSVCNTTSDAITTAFNLRLGRGQSYSHLPSELILQIFKFLASAHDLRSATLVCKHWCSCGMDLLWSKPSLLTSSATEQMIKTMTSPNTIFPYADYIRRLNLSLLGPDLTDQILMQFASCSRLERLLLAGSVNITAVGLNKILSCCSGLFLLDLSEIPVVTDELLYNIAADCPRLHTLYLGSCPAITDESVVKLANNCPQLKRIKLSQCTLLTDRSILTLTQQCPQLIEMDVTNCNLVSSHAVQSIFENLPQIRDINMTLLVNITNQAFASIHSTTHRFEQLRVLNLTSCALITDETLARIIPAAPRLRSLALTKCDKITDVGASVIKILGKHLHYLHLGHCARITDKLVATIAQHCTRIRYLDLACCSKLTDAAVFALAQLPKLRRIGLVKCSNITDHGIYAMLVSQILPQSLERVHLSYCIHLTESAVAALVRRCSKLTHLSVTGVPDFVSPRYQKFCRAPPPEFTSHQREVFCVFSGKGVRELRHYMQENPVAEPSPMSFAAIQATYRRISSTVALMISGLEGVLDGAGEDENGEEEPSLAQIGINLLATSAGIIELSNAVMETAIGENMEISLPGLAQGISLHEGEEQGFAGTGDVIMNDPLPATEVPAVEGSVVSHPGPPFLDNPVSSTFPDLQHPHHQHQGHHLCSRLDVGGLTAHETSMEVDTQIPEGEEASFDNGDAEGRKRVPSPGTLGRLLDREGEGSGAGSASPVEEDDDEDF</sequence>
<accession>A0A9P6SWT6</accession>